<dbReference type="Gene3D" id="3.30.70.100">
    <property type="match status" value="2"/>
</dbReference>
<evidence type="ECO:0000313" key="1">
    <source>
        <dbReference type="EMBL" id="EED35461.1"/>
    </source>
</evidence>
<keyword evidence="2" id="KW-1185">Reference proteome</keyword>
<dbReference type="HOGENOM" id="CLU_933177_0_0_6"/>
<dbReference type="AlphaFoldDB" id="B8KYK5"/>
<dbReference type="STRING" id="565045.NOR51B_1406"/>
<dbReference type="OrthoDB" id="5727285at2"/>
<proteinExistence type="predicted"/>
<reference evidence="2" key="1">
    <citation type="journal article" date="2013" name="BMC Microbiol.">
        <title>Taxonomy and evolution of bacteriochlorophyll a-containing members of the OM60/NOR5 clade of marine gammaproteobacteria: description of Luminiphilus syltensis gen. nov., sp. nov., reclassification of Haliea rubra as Pseudohaliea rubra gen. nov., comb. nov., and emendation of Chromatocurvus halotolerans.</title>
        <authorList>
            <person name="Spring S."/>
            <person name="Riedel T."/>
            <person name="Sproer C."/>
            <person name="Yan S."/>
            <person name="Harder J."/>
            <person name="Fuchs B.M."/>
        </authorList>
    </citation>
    <scope>NUCLEOTIDE SEQUENCE [LARGE SCALE GENOMIC DNA]</scope>
    <source>
        <strain evidence="2">NOR51-B</strain>
    </source>
</reference>
<protein>
    <recommendedName>
        <fullName evidence="3">EthD domain-containing protein</fullName>
    </recommendedName>
</protein>
<name>B8KYK5_9GAMM</name>
<organism evidence="1 2">
    <name type="scientific">Luminiphilus syltensis NOR5-1B</name>
    <dbReference type="NCBI Taxonomy" id="565045"/>
    <lineage>
        <taxon>Bacteria</taxon>
        <taxon>Pseudomonadati</taxon>
        <taxon>Pseudomonadota</taxon>
        <taxon>Gammaproteobacteria</taxon>
        <taxon>Cellvibrionales</taxon>
        <taxon>Halieaceae</taxon>
        <taxon>Luminiphilus</taxon>
    </lineage>
</organism>
<dbReference type="SUPFAM" id="SSF54909">
    <property type="entry name" value="Dimeric alpha+beta barrel"/>
    <property type="match status" value="2"/>
</dbReference>
<sequence>MLKVFGFVRRHPSLSHDEYRCGHVGFHNSYGRRLRNIRGYILNVRVNRLLDEPLGKNAAELVAEKPADFDDYWSGFGQLMFDSLEDYFQGKSPALDKPGPEGLEQDDRVADVGGDLSLLFGHPPIQFQVIEEVLQPVGRPEHKIFKVLQFAKRRSDVSNEMFQRDWTGACGKLSGQVPGLLGMIINFPTSLDVMSGFFAPETGAFDDSEIVRREAFRAGFDAITEYWWVDPDAMASWQSSMRAELREEEKRLFETGFFCEVDETVVVLPDRSEPPCFYHR</sequence>
<accession>B8KYK5</accession>
<evidence type="ECO:0000313" key="2">
    <source>
        <dbReference type="Proteomes" id="UP000004699"/>
    </source>
</evidence>
<dbReference type="Proteomes" id="UP000004699">
    <property type="component" value="Unassembled WGS sequence"/>
</dbReference>
<dbReference type="RefSeq" id="WP_009020207.1">
    <property type="nucleotide sequence ID" value="NZ_DS999411.1"/>
</dbReference>
<evidence type="ECO:0008006" key="3">
    <source>
        <dbReference type="Google" id="ProtNLM"/>
    </source>
</evidence>
<gene>
    <name evidence="1" type="ORF">NOR51B_1406</name>
</gene>
<dbReference type="InterPro" id="IPR011008">
    <property type="entry name" value="Dimeric_a/b-barrel"/>
</dbReference>
<dbReference type="EMBL" id="DS999411">
    <property type="protein sequence ID" value="EED35461.1"/>
    <property type="molecule type" value="Genomic_DNA"/>
</dbReference>